<gene>
    <name evidence="1" type="ORF">LVIROSA_LOCUS36931</name>
</gene>
<dbReference type="PANTHER" id="PTHR31672">
    <property type="entry name" value="BNACNNG10540D PROTEIN"/>
    <property type="match status" value="1"/>
</dbReference>
<sequence>MHLHHHHQNHHKLLVFSTTTPTPTPCFHIMDCEAPDDGLTASRPLPFEEATHKNMTLLTSFSGLVCVGITSCGEYSHLILWNPLTDDYTKLSKPHDNSLKDCYNQSGKAFGLYYSSSDNDFRLLRVTQDYDAYIYSLRFDTWRKIHNDSREELKTDINSFFGNVEVTCLSHRGCIHLYVIDAVNFTGWGLELWRMDGDGDWKKVQGIVSDNVFMVNIHPLHLMKDGNCLTHSGSEDLVYKIDLGCHMENISCLFKAHGLDIPPPGKYIESLVSPNRYRLVEDHEEEVEQNGLDSLGVQASASKMRERRRNRWGKKRRAYGFDGFRYYSHLT</sequence>
<reference evidence="1 2" key="1">
    <citation type="submission" date="2022-01" db="EMBL/GenBank/DDBJ databases">
        <authorList>
            <person name="Xiong W."/>
            <person name="Schranz E."/>
        </authorList>
    </citation>
    <scope>NUCLEOTIDE SEQUENCE [LARGE SCALE GENOMIC DNA]</scope>
</reference>
<dbReference type="Proteomes" id="UP001157418">
    <property type="component" value="Unassembled WGS sequence"/>
</dbReference>
<dbReference type="EMBL" id="CAKMRJ010005745">
    <property type="protein sequence ID" value="CAH1451578.1"/>
    <property type="molecule type" value="Genomic_DNA"/>
</dbReference>
<dbReference type="InterPro" id="IPR050796">
    <property type="entry name" value="SCF_F-box_component"/>
</dbReference>
<organism evidence="1 2">
    <name type="scientific">Lactuca virosa</name>
    <dbReference type="NCBI Taxonomy" id="75947"/>
    <lineage>
        <taxon>Eukaryota</taxon>
        <taxon>Viridiplantae</taxon>
        <taxon>Streptophyta</taxon>
        <taxon>Embryophyta</taxon>
        <taxon>Tracheophyta</taxon>
        <taxon>Spermatophyta</taxon>
        <taxon>Magnoliopsida</taxon>
        <taxon>eudicotyledons</taxon>
        <taxon>Gunneridae</taxon>
        <taxon>Pentapetalae</taxon>
        <taxon>asterids</taxon>
        <taxon>campanulids</taxon>
        <taxon>Asterales</taxon>
        <taxon>Asteraceae</taxon>
        <taxon>Cichorioideae</taxon>
        <taxon>Cichorieae</taxon>
        <taxon>Lactucinae</taxon>
        <taxon>Lactuca</taxon>
    </lineage>
</organism>
<protein>
    <recommendedName>
        <fullName evidence="3">F-box associated domain-containing protein</fullName>
    </recommendedName>
</protein>
<evidence type="ECO:0000313" key="2">
    <source>
        <dbReference type="Proteomes" id="UP001157418"/>
    </source>
</evidence>
<comment type="caution">
    <text evidence="1">The sequence shown here is derived from an EMBL/GenBank/DDBJ whole genome shotgun (WGS) entry which is preliminary data.</text>
</comment>
<keyword evidence="2" id="KW-1185">Reference proteome</keyword>
<name>A0AAU9PNI6_9ASTR</name>
<evidence type="ECO:0000313" key="1">
    <source>
        <dbReference type="EMBL" id="CAH1451578.1"/>
    </source>
</evidence>
<dbReference type="PANTHER" id="PTHR31672:SF13">
    <property type="entry name" value="F-BOX PROTEIN CPR30-LIKE"/>
    <property type="match status" value="1"/>
</dbReference>
<evidence type="ECO:0008006" key="3">
    <source>
        <dbReference type="Google" id="ProtNLM"/>
    </source>
</evidence>
<proteinExistence type="predicted"/>
<accession>A0AAU9PNI6</accession>
<dbReference type="AlphaFoldDB" id="A0AAU9PNI6"/>